<dbReference type="EMBL" id="CP027668">
    <property type="protein sequence ID" value="AVO43901.1"/>
    <property type="molecule type" value="Genomic_DNA"/>
</dbReference>
<proteinExistence type="predicted"/>
<evidence type="ECO:0000313" key="2">
    <source>
        <dbReference type="Proteomes" id="UP000237889"/>
    </source>
</evidence>
<name>A0A2S0N7I2_9HYPH</name>
<evidence type="ECO:0000313" key="1">
    <source>
        <dbReference type="EMBL" id="AVO43901.1"/>
    </source>
</evidence>
<dbReference type="KEGG" id="phr:C6569_01800"/>
<organism evidence="1 2">
    <name type="scientific">Phreatobacter cathodiphilus</name>
    <dbReference type="NCBI Taxonomy" id="1868589"/>
    <lineage>
        <taxon>Bacteria</taxon>
        <taxon>Pseudomonadati</taxon>
        <taxon>Pseudomonadota</taxon>
        <taxon>Alphaproteobacteria</taxon>
        <taxon>Hyphomicrobiales</taxon>
        <taxon>Phreatobacteraceae</taxon>
        <taxon>Phreatobacter</taxon>
    </lineage>
</organism>
<keyword evidence="2" id="KW-1185">Reference proteome</keyword>
<protein>
    <submittedName>
        <fullName evidence="1">Uncharacterized protein</fullName>
    </submittedName>
</protein>
<sequence length="72" mass="8173">MPSDRNSKRYELPFTFDDSKGEEGLLDIYAYAYTGAQIEDIAVNFELHGRSIAEMVANIIELRSRPGYQDLA</sequence>
<gene>
    <name evidence="1" type="ORF">C6569_01800</name>
</gene>
<dbReference type="AlphaFoldDB" id="A0A2S0N7I2"/>
<reference evidence="1 2" key="1">
    <citation type="submission" date="2018-03" db="EMBL/GenBank/DDBJ databases">
        <title>Genome sequencing of Phreatobacter sp.</title>
        <authorList>
            <person name="Kim S.-J."/>
            <person name="Heo J."/>
            <person name="Kwon S.-W."/>
        </authorList>
    </citation>
    <scope>NUCLEOTIDE SEQUENCE [LARGE SCALE GENOMIC DNA]</scope>
    <source>
        <strain evidence="1 2">S-12</strain>
    </source>
</reference>
<dbReference type="Proteomes" id="UP000237889">
    <property type="component" value="Chromosome"/>
</dbReference>
<accession>A0A2S0N7I2</accession>